<evidence type="ECO:0000256" key="3">
    <source>
        <dbReference type="ARBA" id="ARBA00022692"/>
    </source>
</evidence>
<reference evidence="8" key="3">
    <citation type="submission" date="2025-09" db="UniProtKB">
        <authorList>
            <consortium name="Ensembl"/>
        </authorList>
    </citation>
    <scope>IDENTIFICATION</scope>
</reference>
<keyword evidence="6" id="KW-0966">Cell projection</keyword>
<reference evidence="8" key="2">
    <citation type="submission" date="2025-08" db="UniProtKB">
        <authorList>
            <consortium name="Ensembl"/>
        </authorList>
    </citation>
    <scope>IDENTIFICATION</scope>
</reference>
<keyword evidence="3 7" id="KW-0812">Transmembrane</keyword>
<evidence type="ECO:0000256" key="7">
    <source>
        <dbReference type="SAM" id="Phobius"/>
    </source>
</evidence>
<dbReference type="GO" id="GO:1905515">
    <property type="term" value="P:non-motile cilium assembly"/>
    <property type="evidence" value="ECO:0007669"/>
    <property type="project" value="TreeGrafter"/>
</dbReference>
<evidence type="ECO:0000256" key="6">
    <source>
        <dbReference type="ARBA" id="ARBA00023273"/>
    </source>
</evidence>
<evidence type="ECO:0000256" key="1">
    <source>
        <dbReference type="ARBA" id="ARBA00004138"/>
    </source>
</evidence>
<dbReference type="PANTHER" id="PTHR13531:SF8">
    <property type="entry name" value="TRANSMEMBRANE PROTEIN 80"/>
    <property type="match status" value="1"/>
</dbReference>
<dbReference type="GO" id="GO:0016020">
    <property type="term" value="C:membrane"/>
    <property type="evidence" value="ECO:0007669"/>
    <property type="project" value="UniProtKB-SubCell"/>
</dbReference>
<dbReference type="Pfam" id="PF09799">
    <property type="entry name" value="Transmemb_17"/>
    <property type="match status" value="1"/>
</dbReference>
<accession>A0A4W5NM83</accession>
<feature type="transmembrane region" description="Helical" evidence="7">
    <location>
        <begin position="20"/>
        <end position="42"/>
    </location>
</feature>
<keyword evidence="4 7" id="KW-1133">Transmembrane helix</keyword>
<name>A0A4W5NM83_9TELE</name>
<keyword evidence="9" id="KW-1185">Reference proteome</keyword>
<protein>
    <recommendedName>
        <fullName evidence="10">Transmembrane protein 80</fullName>
    </recommendedName>
</protein>
<evidence type="ECO:0000313" key="8">
    <source>
        <dbReference type="Ensembl" id="ENSHHUP00000052102.1"/>
    </source>
</evidence>
<proteinExistence type="predicted"/>
<dbReference type="GO" id="GO:0035869">
    <property type="term" value="C:ciliary transition zone"/>
    <property type="evidence" value="ECO:0007669"/>
    <property type="project" value="TreeGrafter"/>
</dbReference>
<organism evidence="8 9">
    <name type="scientific">Hucho hucho</name>
    <name type="common">huchen</name>
    <dbReference type="NCBI Taxonomy" id="62062"/>
    <lineage>
        <taxon>Eukaryota</taxon>
        <taxon>Metazoa</taxon>
        <taxon>Chordata</taxon>
        <taxon>Craniata</taxon>
        <taxon>Vertebrata</taxon>
        <taxon>Euteleostomi</taxon>
        <taxon>Actinopterygii</taxon>
        <taxon>Neopterygii</taxon>
        <taxon>Teleostei</taxon>
        <taxon>Protacanthopterygii</taxon>
        <taxon>Salmoniformes</taxon>
        <taxon>Salmonidae</taxon>
        <taxon>Salmoninae</taxon>
        <taxon>Hucho</taxon>
    </lineage>
</organism>
<dbReference type="AlphaFoldDB" id="A0A4W5NM83"/>
<evidence type="ECO:0000256" key="2">
    <source>
        <dbReference type="ARBA" id="ARBA00004141"/>
    </source>
</evidence>
<evidence type="ECO:0000256" key="4">
    <source>
        <dbReference type="ARBA" id="ARBA00022989"/>
    </source>
</evidence>
<sequence length="114" mass="12685">MPANTAGKSAVVLSSVPLQLLLYLTALYYVFYFLSTLCMIICKSRVLSYPDDLLTQDVGLLFFMAGLELLRLYCVSTLDPVNYSCTDSASRISYTPSLWRYQSINAGVLGRSEC</sequence>
<comment type="subcellular location">
    <subcellularLocation>
        <location evidence="1">Cell projection</location>
        <location evidence="1">Cilium</location>
    </subcellularLocation>
    <subcellularLocation>
        <location evidence="2">Membrane</location>
        <topology evidence="2">Multi-pass membrane protein</topology>
    </subcellularLocation>
</comment>
<dbReference type="InterPro" id="IPR019184">
    <property type="entry name" value="Uncharacterised_TM-17"/>
</dbReference>
<evidence type="ECO:0000256" key="5">
    <source>
        <dbReference type="ARBA" id="ARBA00023136"/>
    </source>
</evidence>
<dbReference type="STRING" id="62062.ENSHHUP00000052102"/>
<dbReference type="PANTHER" id="PTHR13531">
    <property type="entry name" value="GEO07735P1-RELATED-RELATED"/>
    <property type="match status" value="1"/>
</dbReference>
<dbReference type="Proteomes" id="UP000314982">
    <property type="component" value="Unassembled WGS sequence"/>
</dbReference>
<evidence type="ECO:0000313" key="9">
    <source>
        <dbReference type="Proteomes" id="UP000314982"/>
    </source>
</evidence>
<keyword evidence="5 7" id="KW-0472">Membrane</keyword>
<dbReference type="Ensembl" id="ENSHHUT00000053939.1">
    <property type="protein sequence ID" value="ENSHHUP00000052102.1"/>
    <property type="gene ID" value="ENSHHUG00000031349.1"/>
</dbReference>
<reference evidence="9" key="1">
    <citation type="submission" date="2018-06" db="EMBL/GenBank/DDBJ databases">
        <title>Genome assembly of Danube salmon.</title>
        <authorList>
            <person name="Macqueen D.J."/>
            <person name="Gundappa M.K."/>
        </authorList>
    </citation>
    <scope>NUCLEOTIDE SEQUENCE [LARGE SCALE GENOMIC DNA]</scope>
</reference>
<evidence type="ECO:0008006" key="10">
    <source>
        <dbReference type="Google" id="ProtNLM"/>
    </source>
</evidence>